<keyword evidence="2" id="KW-0223">Dioxygenase</keyword>
<sequence>MSRVQLALNVDDLTESVAFYSKLFNTEPAKLREGYANFAIAEPPLKLVLLQNPGKGGSINHLGVEVESSEIVHEEIARLTGEGLFTDEEIGTTCCFATQDKVWVTGPAGEKWEVYTVLADSETFGTGPSSLEMAAGAAPAEGVCCASSPAEEVAPAQSSCC</sequence>
<accession>A0A1H7Q7A9</accession>
<organism evidence="2 3">
    <name type="scientific">Rhodococcus maanshanensis</name>
    <dbReference type="NCBI Taxonomy" id="183556"/>
    <lineage>
        <taxon>Bacteria</taxon>
        <taxon>Bacillati</taxon>
        <taxon>Actinomycetota</taxon>
        <taxon>Actinomycetes</taxon>
        <taxon>Mycobacteriales</taxon>
        <taxon>Nocardiaceae</taxon>
        <taxon>Rhodococcus</taxon>
    </lineage>
</organism>
<dbReference type="OrthoDB" id="9789608at2"/>
<protein>
    <submittedName>
        <fullName evidence="2">Catechol 2,3-dioxygenase</fullName>
    </submittedName>
</protein>
<dbReference type="SUPFAM" id="SSF54593">
    <property type="entry name" value="Glyoxalase/Bleomycin resistance protein/Dihydroxybiphenyl dioxygenase"/>
    <property type="match status" value="1"/>
</dbReference>
<dbReference type="InterPro" id="IPR004360">
    <property type="entry name" value="Glyas_Fos-R_dOase_dom"/>
</dbReference>
<dbReference type="InterPro" id="IPR049789">
    <property type="entry name" value="ArsI/CadI-like"/>
</dbReference>
<dbReference type="GO" id="GO:0046686">
    <property type="term" value="P:response to cadmium ion"/>
    <property type="evidence" value="ECO:0007669"/>
    <property type="project" value="TreeGrafter"/>
</dbReference>
<dbReference type="NCBIfam" id="NF041414">
    <property type="entry name" value="ArsI_CadI_VOC"/>
    <property type="match status" value="1"/>
</dbReference>
<reference evidence="3" key="1">
    <citation type="submission" date="2016-10" db="EMBL/GenBank/DDBJ databases">
        <authorList>
            <person name="Varghese N."/>
            <person name="Submissions S."/>
        </authorList>
    </citation>
    <scope>NUCLEOTIDE SEQUENCE [LARGE SCALE GENOMIC DNA]</scope>
    <source>
        <strain evidence="3">DSM 44675</strain>
    </source>
</reference>
<evidence type="ECO:0000313" key="2">
    <source>
        <dbReference type="EMBL" id="SEL43980.1"/>
    </source>
</evidence>
<dbReference type="AlphaFoldDB" id="A0A1H7Q7A9"/>
<dbReference type="PANTHER" id="PTHR41294:SF1">
    <property type="entry name" value="CADMIUM-INDUCED PROTEIN CADI"/>
    <property type="match status" value="1"/>
</dbReference>
<dbReference type="InterPro" id="IPR052393">
    <property type="entry name" value="Cadmium-induced_rsp"/>
</dbReference>
<proteinExistence type="predicted"/>
<dbReference type="PANTHER" id="PTHR41294">
    <property type="entry name" value="CADMIUM-INDUCED PROTEIN CADI"/>
    <property type="match status" value="1"/>
</dbReference>
<dbReference type="Pfam" id="PF00903">
    <property type="entry name" value="Glyoxalase"/>
    <property type="match status" value="1"/>
</dbReference>
<dbReference type="RefSeq" id="WP_072752115.1">
    <property type="nucleotide sequence ID" value="NZ_FOAW01000009.1"/>
</dbReference>
<dbReference type="Gene3D" id="3.10.180.10">
    <property type="entry name" value="2,3-Dihydroxybiphenyl 1,2-Dioxygenase, domain 1"/>
    <property type="match status" value="1"/>
</dbReference>
<dbReference type="InterPro" id="IPR029068">
    <property type="entry name" value="Glyas_Bleomycin-R_OHBP_Dase"/>
</dbReference>
<name>A0A1H7Q7A9_9NOCA</name>
<feature type="domain" description="VOC" evidence="1">
    <location>
        <begin position="2"/>
        <end position="117"/>
    </location>
</feature>
<keyword evidence="2" id="KW-0560">Oxidoreductase</keyword>
<dbReference type="GO" id="GO:0051213">
    <property type="term" value="F:dioxygenase activity"/>
    <property type="evidence" value="ECO:0007669"/>
    <property type="project" value="UniProtKB-KW"/>
</dbReference>
<evidence type="ECO:0000259" key="1">
    <source>
        <dbReference type="PROSITE" id="PS51819"/>
    </source>
</evidence>
<dbReference type="PROSITE" id="PS51819">
    <property type="entry name" value="VOC"/>
    <property type="match status" value="1"/>
</dbReference>
<dbReference type="InterPro" id="IPR037523">
    <property type="entry name" value="VOC_core"/>
</dbReference>
<keyword evidence="3" id="KW-1185">Reference proteome</keyword>
<dbReference type="EMBL" id="FOAW01000009">
    <property type="protein sequence ID" value="SEL43980.1"/>
    <property type="molecule type" value="Genomic_DNA"/>
</dbReference>
<evidence type="ECO:0000313" key="3">
    <source>
        <dbReference type="Proteomes" id="UP000198677"/>
    </source>
</evidence>
<gene>
    <name evidence="2" type="ORF">SAMN05444583_10968</name>
</gene>
<dbReference type="Proteomes" id="UP000198677">
    <property type="component" value="Unassembled WGS sequence"/>
</dbReference>